<gene>
    <name evidence="2" type="ORF">SeMB42_g00754</name>
</gene>
<sequence>MAGVSGGSSLPEEVKREVDIIMRIDDPAIFKKAPTAHQWKKSFPNHANLKKDVDFMYLEEYLEIVEQKGITTRQTVKLLNFSLPVPYAKNISKLAKLYFPNLTTSTKADVLGQLGTIALVQLEDEVADVKKDYAKTKFLATAVIPPMDDEKAIRQALQIFVYTMGTQILRMPVCVENYCVMNPPSEESITCHLCPYCYEKVVNVLQFVPTERSAKLATLYEELNLYEEQEWETKFISTIKERLETDIGNKRRRSGATRLSEVSLLDSPRKKFKTTDPDEIIDGTTPIGDDEEAEINAPPRGTKNRSSTTTAKSAKSTSNGATTVRQRGSSSKPANFSPEPNLPSAGRSRQRDESPATNGIVSEANGTSNDADEGKWREAVQVYCEAVRAGFRVNQRNFQYCLIQLLATLKTDMDDDFNEASIAADVKRHSLRLK</sequence>
<dbReference type="EMBL" id="QEAN01000016">
    <property type="protein sequence ID" value="TPX53469.1"/>
    <property type="molecule type" value="Genomic_DNA"/>
</dbReference>
<evidence type="ECO:0000313" key="2">
    <source>
        <dbReference type="EMBL" id="TPX53469.1"/>
    </source>
</evidence>
<keyword evidence="3" id="KW-1185">Reference proteome</keyword>
<organism evidence="2 3">
    <name type="scientific">Synchytrium endobioticum</name>
    <dbReference type="NCBI Taxonomy" id="286115"/>
    <lineage>
        <taxon>Eukaryota</taxon>
        <taxon>Fungi</taxon>
        <taxon>Fungi incertae sedis</taxon>
        <taxon>Chytridiomycota</taxon>
        <taxon>Chytridiomycota incertae sedis</taxon>
        <taxon>Chytridiomycetes</taxon>
        <taxon>Synchytriales</taxon>
        <taxon>Synchytriaceae</taxon>
        <taxon>Synchytrium</taxon>
    </lineage>
</organism>
<comment type="caution">
    <text evidence="2">The sequence shown here is derived from an EMBL/GenBank/DDBJ whole genome shotgun (WGS) entry which is preliminary data.</text>
</comment>
<reference evidence="2 3" key="1">
    <citation type="journal article" date="2019" name="Sci. Rep.">
        <title>Comparative genomics of chytrid fungi reveal insights into the obligate biotrophic and pathogenic lifestyle of Synchytrium endobioticum.</title>
        <authorList>
            <person name="van de Vossenberg B.T.L.H."/>
            <person name="Warris S."/>
            <person name="Nguyen H.D.T."/>
            <person name="van Gent-Pelzer M.P.E."/>
            <person name="Joly D.L."/>
            <person name="van de Geest H.C."/>
            <person name="Bonants P.J.M."/>
            <person name="Smith D.S."/>
            <person name="Levesque C.A."/>
            <person name="van der Lee T.A.J."/>
        </authorList>
    </citation>
    <scope>NUCLEOTIDE SEQUENCE [LARGE SCALE GENOMIC DNA]</scope>
    <source>
        <strain evidence="2 3">MB42</strain>
    </source>
</reference>
<feature type="compositionally biased region" description="Polar residues" evidence="1">
    <location>
        <begin position="324"/>
        <end position="334"/>
    </location>
</feature>
<accession>A0A507DP36</accession>
<proteinExistence type="predicted"/>
<protein>
    <submittedName>
        <fullName evidence="2">Uncharacterized protein</fullName>
    </submittedName>
</protein>
<evidence type="ECO:0000313" key="3">
    <source>
        <dbReference type="Proteomes" id="UP000317494"/>
    </source>
</evidence>
<dbReference type="Proteomes" id="UP000317494">
    <property type="component" value="Unassembled WGS sequence"/>
</dbReference>
<feature type="compositionally biased region" description="Low complexity" evidence="1">
    <location>
        <begin position="304"/>
        <end position="323"/>
    </location>
</feature>
<dbReference type="VEuPathDB" id="FungiDB:SeMB42_g00754"/>
<evidence type="ECO:0000256" key="1">
    <source>
        <dbReference type="SAM" id="MobiDB-lite"/>
    </source>
</evidence>
<feature type="compositionally biased region" description="Polar residues" evidence="1">
    <location>
        <begin position="355"/>
        <end position="369"/>
    </location>
</feature>
<feature type="region of interest" description="Disordered" evidence="1">
    <location>
        <begin position="268"/>
        <end position="372"/>
    </location>
</feature>
<name>A0A507DP36_9FUNG</name>
<dbReference type="AlphaFoldDB" id="A0A507DP36"/>